<accession>A0A0A1T585</accession>
<keyword evidence="9" id="KW-1185">Reference proteome</keyword>
<dbReference type="InterPro" id="IPR000569">
    <property type="entry name" value="HECT_dom"/>
</dbReference>
<dbReference type="SUPFAM" id="SSF56204">
    <property type="entry name" value="Hect, E3 ligase catalytic domain"/>
    <property type="match status" value="1"/>
</dbReference>
<dbReference type="PANTHER" id="PTHR45700:SF8">
    <property type="entry name" value="HECT-TYPE E3 UBIQUITIN TRANSFERASE"/>
    <property type="match status" value="1"/>
</dbReference>
<organism evidence="8 9">
    <name type="scientific">[Torrubiella] hemipterigena</name>
    <dbReference type="NCBI Taxonomy" id="1531966"/>
    <lineage>
        <taxon>Eukaryota</taxon>
        <taxon>Fungi</taxon>
        <taxon>Dikarya</taxon>
        <taxon>Ascomycota</taxon>
        <taxon>Pezizomycotina</taxon>
        <taxon>Sordariomycetes</taxon>
        <taxon>Hypocreomycetidae</taxon>
        <taxon>Hypocreales</taxon>
        <taxon>Clavicipitaceae</taxon>
        <taxon>Clavicipitaceae incertae sedis</taxon>
        <taxon>'Torrubiella' clade</taxon>
    </lineage>
</organism>
<evidence type="ECO:0000256" key="2">
    <source>
        <dbReference type="ARBA" id="ARBA00012485"/>
    </source>
</evidence>
<name>A0A0A1T585_9HYPO</name>
<proteinExistence type="predicted"/>
<dbReference type="Gene3D" id="3.30.2160.10">
    <property type="entry name" value="Hect, E3 ligase catalytic domain"/>
    <property type="match status" value="1"/>
</dbReference>
<dbReference type="InterPro" id="IPR035983">
    <property type="entry name" value="Hect_E3_ubiquitin_ligase"/>
</dbReference>
<feature type="compositionally biased region" description="Polar residues" evidence="6">
    <location>
        <begin position="501"/>
        <end position="513"/>
    </location>
</feature>
<dbReference type="Proteomes" id="UP000039046">
    <property type="component" value="Unassembled WGS sequence"/>
</dbReference>
<evidence type="ECO:0000256" key="3">
    <source>
        <dbReference type="ARBA" id="ARBA00022679"/>
    </source>
</evidence>
<gene>
    <name evidence="8" type="ORF">VHEMI00679</name>
</gene>
<keyword evidence="3" id="KW-0808">Transferase</keyword>
<dbReference type="OrthoDB" id="8068875at2759"/>
<feature type="region of interest" description="Disordered" evidence="6">
    <location>
        <begin position="57"/>
        <end position="108"/>
    </location>
</feature>
<feature type="active site" description="Glycyl thioester intermediate" evidence="5">
    <location>
        <position position="1069"/>
    </location>
</feature>
<evidence type="ECO:0000313" key="8">
    <source>
        <dbReference type="EMBL" id="CEJ80499.1"/>
    </source>
</evidence>
<evidence type="ECO:0000259" key="7">
    <source>
        <dbReference type="PROSITE" id="PS50237"/>
    </source>
</evidence>
<dbReference type="PANTHER" id="PTHR45700">
    <property type="entry name" value="UBIQUITIN-PROTEIN LIGASE E3C"/>
    <property type="match status" value="1"/>
</dbReference>
<sequence length="1101" mass="124515">MPSWLSPRGGKGLMRPGADDALVVARDDGYGRTSTDGTRGSNRLPALTGVDSRTLHRRSISNPIPTQFDRSKPRQNSAAGIGVEAGPSNQSKRPMEIKRTTAGQTSSNNNKDFVSGHCMTCNSLVRWPRNLDIFKCTICLTVNDLSPRQNNQRQGSENQSYAPVAISLQQTKRIIKNCLHSYMVQKFNVGPQRDAGSAQLPPNHLAQFNFQFQDLSSLQLDEPRPNTLSSRSYSSSHDQRPQLYHQRLGVGDCALKIEPKRIFKELEDYIIASSRTIDTLNASFRRQGTPGPASVSTNGQFAIPRKPVTTSSTQRTTDNKGTGQPQSQDVHFSDLDPRLLMLGDVAENSMWWINDGERAWQEQNRDTATDERSSPPLKKTSRFHEVHWENLAEWYSMVTKAGATWVSAFEEVSNLPGFSPPSDHQVAVLERDILVAQEHVQGCLLKWTENLLKRPGKPLRHPEDMHFLIILLENPLLHSNHKFRNASGDKRPLPGKESSNRETASSGPLSGQHSGIIKRIIGLISNSPPECHQRLTSWLSRCEWHRFVRIKDFTSSFLTYRLLRHQEKKQNLKPGKVDFTGDLVPEMQIGRNGNYIHDELSVLRPTKKTQTQTKLITYAEDWQVNAAAKVLAIIFAANENTHHRASSRKRRGLPASDFYVSMVDYVDLHADFEAWETKKSSFSFCQYPFLMSIWAKIQILGHETRRQMQLKARDALLDNILSNKNVNQYLLLDVRRDCLVEDSLGAVSQVLGSGSDDLKKGLRITFVGEDGIDGGGLRKEWFLLLVREVFHPDHGLFLYDEDSKYCYFNPNTFETSDQFFLVGVVVGLAIYNSTILDVPLPPFTFRKLLTSAPLYSGVQLSQAARNMKYTLEHLAEYQPRVARGLQQLLDYNGDVESVFSLDFVIETDKYGYKIPIPLCAGGDKKPVTNSNRREYVDLYVRYVLETSVHRQYEAFKRGFYTVCGGNAFSLFRPEEIELLVRGSDEPLDVAALRAVAVYDNWGTKQPDGSEPVIDWFWESLQQAGPNDQRRLLLFVTGSDRLPATGASALSIKISCLGDNQDRFPIARTCFNQLSLWRYDSKEKLEYMVWRAVHESEGFGLK</sequence>
<dbReference type="GO" id="GO:0061630">
    <property type="term" value="F:ubiquitin protein ligase activity"/>
    <property type="evidence" value="ECO:0007669"/>
    <property type="project" value="UniProtKB-EC"/>
</dbReference>
<evidence type="ECO:0000256" key="4">
    <source>
        <dbReference type="ARBA" id="ARBA00022786"/>
    </source>
</evidence>
<feature type="compositionally biased region" description="Polar residues" evidence="6">
    <location>
        <begin position="308"/>
        <end position="330"/>
    </location>
</feature>
<dbReference type="Pfam" id="PF00632">
    <property type="entry name" value="HECT"/>
    <property type="match status" value="1"/>
</dbReference>
<dbReference type="HOGENOM" id="CLU_002173_5_1_1"/>
<dbReference type="GO" id="GO:0000209">
    <property type="term" value="P:protein polyubiquitination"/>
    <property type="evidence" value="ECO:0007669"/>
    <property type="project" value="InterPro"/>
</dbReference>
<dbReference type="CDD" id="cd00078">
    <property type="entry name" value="HECTc"/>
    <property type="match status" value="1"/>
</dbReference>
<feature type="domain" description="HECT" evidence="7">
    <location>
        <begin position="754"/>
        <end position="1101"/>
    </location>
</feature>
<dbReference type="SMART" id="SM00119">
    <property type="entry name" value="HECTc"/>
    <property type="match status" value="1"/>
</dbReference>
<feature type="region of interest" description="Disordered" evidence="6">
    <location>
        <begin position="221"/>
        <end position="240"/>
    </location>
</feature>
<evidence type="ECO:0000313" key="9">
    <source>
        <dbReference type="Proteomes" id="UP000039046"/>
    </source>
</evidence>
<comment type="catalytic activity">
    <reaction evidence="1">
        <text>S-ubiquitinyl-[E2 ubiquitin-conjugating enzyme]-L-cysteine + [acceptor protein]-L-lysine = [E2 ubiquitin-conjugating enzyme]-L-cysteine + N(6)-ubiquitinyl-[acceptor protein]-L-lysine.</text>
        <dbReference type="EC" id="2.3.2.26"/>
    </reaction>
</comment>
<dbReference type="InterPro" id="IPR044611">
    <property type="entry name" value="E3A/B/C-like"/>
</dbReference>
<evidence type="ECO:0000256" key="5">
    <source>
        <dbReference type="PROSITE-ProRule" id="PRU00104"/>
    </source>
</evidence>
<feature type="region of interest" description="Disordered" evidence="6">
    <location>
        <begin position="285"/>
        <end position="331"/>
    </location>
</feature>
<feature type="region of interest" description="Disordered" evidence="6">
    <location>
        <begin position="483"/>
        <end position="513"/>
    </location>
</feature>
<dbReference type="AlphaFoldDB" id="A0A0A1T585"/>
<dbReference type="EC" id="2.3.2.26" evidence="2"/>
<dbReference type="EMBL" id="CDHN01000001">
    <property type="protein sequence ID" value="CEJ80499.1"/>
    <property type="molecule type" value="Genomic_DNA"/>
</dbReference>
<feature type="compositionally biased region" description="Basic and acidic residues" evidence="6">
    <location>
        <begin position="487"/>
        <end position="500"/>
    </location>
</feature>
<protein>
    <recommendedName>
        <fullName evidence="2">HECT-type E3 ubiquitin transferase</fullName>
        <ecNumber evidence="2">2.3.2.26</ecNumber>
    </recommendedName>
</protein>
<dbReference type="Gene3D" id="3.30.2410.10">
    <property type="entry name" value="Hect, E3 ligase catalytic domain"/>
    <property type="match status" value="1"/>
</dbReference>
<dbReference type="Gene3D" id="3.90.1750.10">
    <property type="entry name" value="Hect, E3 ligase catalytic domains"/>
    <property type="match status" value="1"/>
</dbReference>
<evidence type="ECO:0000256" key="6">
    <source>
        <dbReference type="SAM" id="MobiDB-lite"/>
    </source>
</evidence>
<keyword evidence="4 5" id="KW-0833">Ubl conjugation pathway</keyword>
<dbReference type="PROSITE" id="PS50237">
    <property type="entry name" value="HECT"/>
    <property type="match status" value="1"/>
</dbReference>
<evidence type="ECO:0000256" key="1">
    <source>
        <dbReference type="ARBA" id="ARBA00000885"/>
    </source>
</evidence>
<reference evidence="8 9" key="1">
    <citation type="journal article" date="2015" name="Genome Announc.">
        <title>Draft Genome Sequence and Gene Annotation of the Entomopathogenic Fungus Verticillium hemipterigenum.</title>
        <authorList>
            <person name="Horn F."/>
            <person name="Habel A."/>
            <person name="Scharf D.H."/>
            <person name="Dworschak J."/>
            <person name="Brakhage A.A."/>
            <person name="Guthke R."/>
            <person name="Hertweck C."/>
            <person name="Linde J."/>
        </authorList>
    </citation>
    <scope>NUCLEOTIDE SEQUENCE [LARGE SCALE GENOMIC DNA]</scope>
</reference>
<dbReference type="STRING" id="1531966.A0A0A1T585"/>